<evidence type="ECO:0000256" key="1">
    <source>
        <dbReference type="ARBA" id="ARBA00004123"/>
    </source>
</evidence>
<feature type="coiled-coil region" evidence="10">
    <location>
        <begin position="1058"/>
        <end position="1085"/>
    </location>
</feature>
<comment type="caution">
    <text evidence="15">The sequence shown here is derived from an EMBL/GenBank/DDBJ whole genome shotgun (WGS) entry which is preliminary data.</text>
</comment>
<dbReference type="Pfam" id="PF05485">
    <property type="entry name" value="THAP"/>
    <property type="match status" value="1"/>
</dbReference>
<dbReference type="EMBL" id="JAACXV010000341">
    <property type="protein sequence ID" value="KAF7279770.1"/>
    <property type="molecule type" value="Genomic_DNA"/>
</dbReference>
<keyword evidence="3" id="KW-0677">Repeat</keyword>
<dbReference type="SUPFAM" id="SSF57716">
    <property type="entry name" value="Glucocorticoid receptor-like (DNA-binding domain)"/>
    <property type="match status" value="1"/>
</dbReference>
<dbReference type="CDD" id="cd01396">
    <property type="entry name" value="MeCP2_MBD"/>
    <property type="match status" value="1"/>
</dbReference>
<dbReference type="PROSITE" id="PS50950">
    <property type="entry name" value="ZF_THAP"/>
    <property type="match status" value="1"/>
</dbReference>
<dbReference type="InterPro" id="IPR013087">
    <property type="entry name" value="Znf_C2H2_type"/>
</dbReference>
<dbReference type="GO" id="GO:0044545">
    <property type="term" value="C:NSL complex"/>
    <property type="evidence" value="ECO:0007669"/>
    <property type="project" value="TreeGrafter"/>
</dbReference>
<evidence type="ECO:0000259" key="12">
    <source>
        <dbReference type="PROSITE" id="PS50157"/>
    </source>
</evidence>
<evidence type="ECO:0000256" key="10">
    <source>
        <dbReference type="SAM" id="Coils"/>
    </source>
</evidence>
<evidence type="ECO:0000256" key="11">
    <source>
        <dbReference type="SAM" id="MobiDB-lite"/>
    </source>
</evidence>
<dbReference type="InterPro" id="IPR002999">
    <property type="entry name" value="Tudor"/>
</dbReference>
<evidence type="ECO:0000256" key="9">
    <source>
        <dbReference type="PROSITE-ProRule" id="PRU00309"/>
    </source>
</evidence>
<feature type="region of interest" description="Disordered" evidence="11">
    <location>
        <begin position="612"/>
        <end position="632"/>
    </location>
</feature>
<dbReference type="Gene3D" id="3.30.890.10">
    <property type="entry name" value="Methyl-cpg-binding Protein 2, Chain A"/>
    <property type="match status" value="1"/>
</dbReference>
<reference evidence="15" key="1">
    <citation type="submission" date="2020-08" db="EMBL/GenBank/DDBJ databases">
        <title>Genome sequencing and assembly of the red palm weevil Rhynchophorus ferrugineus.</title>
        <authorList>
            <person name="Dias G.B."/>
            <person name="Bergman C.M."/>
            <person name="Manee M."/>
        </authorList>
    </citation>
    <scope>NUCLEOTIDE SEQUENCE</scope>
    <source>
        <strain evidence="15">AA-2017</strain>
        <tissue evidence="15">Whole larva</tissue>
    </source>
</reference>
<evidence type="ECO:0000256" key="2">
    <source>
        <dbReference type="ARBA" id="ARBA00022723"/>
    </source>
</evidence>
<dbReference type="InterPro" id="IPR001739">
    <property type="entry name" value="Methyl_CpG_DNA-bd"/>
</dbReference>
<dbReference type="InterPro" id="IPR019786">
    <property type="entry name" value="Zinc_finger_PHD-type_CS"/>
</dbReference>
<feature type="compositionally biased region" description="Basic and acidic residues" evidence="11">
    <location>
        <begin position="109"/>
        <end position="147"/>
    </location>
</feature>
<dbReference type="SMART" id="SM00391">
    <property type="entry name" value="MBD"/>
    <property type="match status" value="1"/>
</dbReference>
<dbReference type="InterPro" id="IPR043449">
    <property type="entry name" value="PHF20-like"/>
</dbReference>
<dbReference type="SUPFAM" id="SSF57903">
    <property type="entry name" value="FYVE/PHD zinc finger"/>
    <property type="match status" value="1"/>
</dbReference>
<dbReference type="InterPro" id="IPR016177">
    <property type="entry name" value="DNA-bd_dom_sf"/>
</dbReference>
<dbReference type="SMART" id="SM00333">
    <property type="entry name" value="TUDOR"/>
    <property type="match status" value="2"/>
</dbReference>
<keyword evidence="6 9" id="KW-0238">DNA-binding</keyword>
<sequence length="1113" mass="126792">MGRKCTVQNCKSDSTRPEHVGVTFHKVPHHSDVRPKWISLCRISEDKSNAKVLYVCSRHFLRADFCSFKGKKYMLRQGVLPSVFPWDKSKLDAIKAEVTTKKEVEIPKKKEKKNKEKSKAENVSISKKDYDTTSESDESKIESDNLPKTDNSIQADEKDNPNADIKEETDAFDQHQRSQSTSAPTSPMIFLINSKIEVLDNNVWYTAKINEVDYEESEILIHFEHYSNKYDEWISMSSPRLRPIQPKLTEKYELGEKCMAISNDTKKFPATITNIIDTETYEVRFQDGLNQTIKVDKISKISKTKPAQASPLFEPIKSSKQERRDKKRKLNVAELFGKRCRSSHTEDKKMKTPSTSQPTEESTSSAPDAPDQKAIPIADSSMNLSDQWLPTFENGKPVGKDSKIESIDGVRKSVIVPDPRIPSNWERHLAQRSHGTSAGKWDTIFISPDNKKFRNKSEIKAYLEQNPNVDVSLDVFDFSIYRNGHKRKSIKHKSKTDNQAEPNEEPVKEEPVNNEEVSTPTVNLKIIFEDDSYKCPIEGCGKNFRRENLALMHVKHYHSEYTKYLDSTPNVADLAYARTVGENLDKSPGIVKPGTPKAAIDKTPVSAKVSKAAHMPAAEPKTPGNNSPNPEAKTRDAEIIKLLNQKVAEPDKDIQPLPSGLPSSMYPDIKLKDLLSKTEEIPHKDELNIKTLCASRPTHGIKTLLPVRSSQVSMENHEEKIIKRKRPPSDSLDTHKGKQPRHSTVSPPKSDHNQPTQQPPPPQKHPVASNQSSNSQSPRSDISAIPSAFDLAPPVGLRTSQPPPAVTPFDGVIIEGGKIIKLERMKQEEIINCTCGYTEEDGLMIQCELCLCWQHAHCNNIQKESEVPEKYICYICQHPVKERRSMKYLHDQDWLKQGTLPVASYHTKDDDELRKRFEKLKKCHDLTGGVHELRDYMHTLAYKLKIAEAKNHPKLYLWSKPWEKPKLPEKANVKDEESADSKVKIENMDHQYLKNEMAVEKQENQNDSMLMMILKDNKEDVPMLNDHNSLAPIIPKPEAAIDSDDCRLNLLDHIAHAESLIEERLDNFERQFAELEEGMNLEDEEGYPKTRQTLQLLMRDLDTLKKFSEWPIV</sequence>
<comment type="subcellular location">
    <subcellularLocation>
        <location evidence="1">Nucleus</location>
    </subcellularLocation>
</comment>
<gene>
    <name evidence="15" type="ORF">GWI33_006754</name>
</gene>
<evidence type="ECO:0000313" key="16">
    <source>
        <dbReference type="Proteomes" id="UP000625711"/>
    </source>
</evidence>
<evidence type="ECO:0000259" key="13">
    <source>
        <dbReference type="PROSITE" id="PS50950"/>
    </source>
</evidence>
<evidence type="ECO:0000256" key="4">
    <source>
        <dbReference type="ARBA" id="ARBA00022771"/>
    </source>
</evidence>
<dbReference type="SMART" id="SM00980">
    <property type="entry name" value="THAP"/>
    <property type="match status" value="1"/>
</dbReference>
<dbReference type="Pfam" id="PF20826">
    <property type="entry name" value="PHD_5"/>
    <property type="match status" value="1"/>
</dbReference>
<dbReference type="GO" id="GO:0006357">
    <property type="term" value="P:regulation of transcription by RNA polymerase II"/>
    <property type="evidence" value="ECO:0007669"/>
    <property type="project" value="TreeGrafter"/>
</dbReference>
<dbReference type="SUPFAM" id="SSF54160">
    <property type="entry name" value="Chromo domain-like"/>
    <property type="match status" value="1"/>
</dbReference>
<protein>
    <recommendedName>
        <fullName evidence="17">PHD finger protein 20</fullName>
    </recommendedName>
</protein>
<dbReference type="PANTHER" id="PTHR15856:SF51">
    <property type="entry name" value="MBD-R2"/>
    <property type="match status" value="1"/>
</dbReference>
<dbReference type="Gene3D" id="2.30.30.140">
    <property type="match status" value="2"/>
</dbReference>
<dbReference type="PROSITE" id="PS00028">
    <property type="entry name" value="ZINC_FINGER_C2H2_1"/>
    <property type="match status" value="1"/>
</dbReference>
<feature type="domain" description="MBD" evidence="14">
    <location>
        <begin position="411"/>
        <end position="483"/>
    </location>
</feature>
<feature type="region of interest" description="Disordered" evidence="11">
    <location>
        <begin position="704"/>
        <end position="786"/>
    </location>
</feature>
<dbReference type="Proteomes" id="UP000625711">
    <property type="component" value="Unassembled WGS sequence"/>
</dbReference>
<keyword evidence="5" id="KW-0862">Zinc</keyword>
<dbReference type="PROSITE" id="PS01359">
    <property type="entry name" value="ZF_PHD_1"/>
    <property type="match status" value="1"/>
</dbReference>
<evidence type="ECO:0000256" key="5">
    <source>
        <dbReference type="ARBA" id="ARBA00022833"/>
    </source>
</evidence>
<dbReference type="PANTHER" id="PTHR15856">
    <property type="entry name" value="PHD FINGER PROTEIN 20-RELATED"/>
    <property type="match status" value="1"/>
</dbReference>
<dbReference type="Pfam" id="PF01429">
    <property type="entry name" value="MBD"/>
    <property type="match status" value="1"/>
</dbReference>
<evidence type="ECO:0000256" key="8">
    <source>
        <dbReference type="PROSITE-ProRule" id="PRU00042"/>
    </source>
</evidence>
<dbReference type="InterPro" id="IPR016197">
    <property type="entry name" value="Chromo-like_dom_sf"/>
</dbReference>
<feature type="region of interest" description="Disordered" evidence="11">
    <location>
        <begin position="487"/>
        <end position="516"/>
    </location>
</feature>
<dbReference type="GO" id="GO:0008270">
    <property type="term" value="F:zinc ion binding"/>
    <property type="evidence" value="ECO:0007669"/>
    <property type="project" value="UniProtKB-KW"/>
</dbReference>
<dbReference type="PROSITE" id="PS50982">
    <property type="entry name" value="MBD"/>
    <property type="match status" value="1"/>
</dbReference>
<feature type="domain" description="C2H2-type" evidence="12">
    <location>
        <begin position="533"/>
        <end position="563"/>
    </location>
</feature>
<keyword evidence="16" id="KW-1185">Reference proteome</keyword>
<evidence type="ECO:0000259" key="14">
    <source>
        <dbReference type="PROSITE" id="PS50982"/>
    </source>
</evidence>
<dbReference type="CDD" id="cd20104">
    <property type="entry name" value="MBT_PHF20L1-like"/>
    <property type="match status" value="1"/>
</dbReference>
<keyword evidence="7" id="KW-0539">Nucleus</keyword>
<dbReference type="InterPro" id="IPR006612">
    <property type="entry name" value="THAP_Znf"/>
</dbReference>
<dbReference type="GO" id="GO:0003677">
    <property type="term" value="F:DNA binding"/>
    <property type="evidence" value="ECO:0007669"/>
    <property type="project" value="UniProtKB-UniRule"/>
</dbReference>
<feature type="domain" description="THAP-type" evidence="13">
    <location>
        <begin position="1"/>
        <end position="84"/>
    </location>
</feature>
<dbReference type="PROSITE" id="PS50157">
    <property type="entry name" value="ZINC_FINGER_C2H2_2"/>
    <property type="match status" value="1"/>
</dbReference>
<dbReference type="InterPro" id="IPR013083">
    <property type="entry name" value="Znf_RING/FYVE/PHD"/>
</dbReference>
<feature type="region of interest" description="Disordered" evidence="11">
    <location>
        <begin position="109"/>
        <end position="163"/>
    </location>
</feature>
<feature type="compositionally biased region" description="Low complexity" evidence="11">
    <location>
        <begin position="352"/>
        <end position="365"/>
    </location>
</feature>
<name>A0A834IFB7_RHYFE</name>
<evidence type="ECO:0000256" key="3">
    <source>
        <dbReference type="ARBA" id="ARBA00022737"/>
    </source>
</evidence>
<evidence type="ECO:0000256" key="7">
    <source>
        <dbReference type="ARBA" id="ARBA00023242"/>
    </source>
</evidence>
<keyword evidence="10" id="KW-0175">Coiled coil</keyword>
<keyword evidence="4 8" id="KW-0863">Zinc-finger</keyword>
<dbReference type="SUPFAM" id="SSF63748">
    <property type="entry name" value="Tudor/PWWP/MBT"/>
    <property type="match status" value="1"/>
</dbReference>
<organism evidence="15 16">
    <name type="scientific">Rhynchophorus ferrugineus</name>
    <name type="common">Red palm weevil</name>
    <name type="synonym">Curculio ferrugineus</name>
    <dbReference type="NCBI Taxonomy" id="354439"/>
    <lineage>
        <taxon>Eukaryota</taxon>
        <taxon>Metazoa</taxon>
        <taxon>Ecdysozoa</taxon>
        <taxon>Arthropoda</taxon>
        <taxon>Hexapoda</taxon>
        <taxon>Insecta</taxon>
        <taxon>Pterygota</taxon>
        <taxon>Neoptera</taxon>
        <taxon>Endopterygota</taxon>
        <taxon>Coleoptera</taxon>
        <taxon>Polyphaga</taxon>
        <taxon>Cucujiformia</taxon>
        <taxon>Curculionidae</taxon>
        <taxon>Dryophthorinae</taxon>
        <taxon>Rhynchophorus</taxon>
    </lineage>
</organism>
<dbReference type="AlphaFoldDB" id="A0A834IFB7"/>
<evidence type="ECO:0008006" key="17">
    <source>
        <dbReference type="Google" id="ProtNLM"/>
    </source>
</evidence>
<evidence type="ECO:0000256" key="6">
    <source>
        <dbReference type="ARBA" id="ARBA00023125"/>
    </source>
</evidence>
<proteinExistence type="predicted"/>
<accession>A0A834IFB7</accession>
<dbReference type="GO" id="GO:0005634">
    <property type="term" value="C:nucleus"/>
    <property type="evidence" value="ECO:0007669"/>
    <property type="project" value="UniProtKB-SubCell"/>
</dbReference>
<dbReference type="InterPro" id="IPR011011">
    <property type="entry name" value="Znf_FYVE_PHD"/>
</dbReference>
<keyword evidence="2" id="KW-0479">Metal-binding</keyword>
<evidence type="ECO:0000313" key="15">
    <source>
        <dbReference type="EMBL" id="KAF7279770.1"/>
    </source>
</evidence>
<dbReference type="SMART" id="SM00692">
    <property type="entry name" value="DM3"/>
    <property type="match status" value="1"/>
</dbReference>
<dbReference type="Gene3D" id="3.30.40.10">
    <property type="entry name" value="Zinc/RING finger domain, C3HC4 (zinc finger)"/>
    <property type="match status" value="1"/>
</dbReference>
<dbReference type="SUPFAM" id="SSF54171">
    <property type="entry name" value="DNA-binding domain"/>
    <property type="match status" value="1"/>
</dbReference>
<feature type="region of interest" description="Disordered" evidence="11">
    <location>
        <begin position="304"/>
        <end position="374"/>
    </location>
</feature>
<dbReference type="OrthoDB" id="161570at2759"/>